<keyword evidence="4" id="KW-1185">Reference proteome</keyword>
<dbReference type="SUPFAM" id="SSF48600">
    <property type="entry name" value="Chorismate mutase II"/>
    <property type="match status" value="1"/>
</dbReference>
<keyword evidence="1" id="KW-0413">Isomerase</keyword>
<sequence length="125" mass="14506">MCLPRTEIQTNYCQHVYPFFRRLYFPMTIEEIRAEITQIDEEIIHLIARRQSLAGKIAAIKKESGIPVHDNQRKNDVLDYVMKLAKAEHVDPVPIRGIFETLISMNEKAQRAAMDPPATRKSTRK</sequence>
<organism evidence="3 4">
    <name type="scientific">Methanoregula boonei (strain DSM 21154 / JCM 14090 / 6A8)</name>
    <dbReference type="NCBI Taxonomy" id="456442"/>
    <lineage>
        <taxon>Archaea</taxon>
        <taxon>Methanobacteriati</taxon>
        <taxon>Methanobacteriota</taxon>
        <taxon>Stenosarchaea group</taxon>
        <taxon>Methanomicrobia</taxon>
        <taxon>Methanomicrobiales</taxon>
        <taxon>Methanoregulaceae</taxon>
        <taxon>Methanoregula</taxon>
    </lineage>
</organism>
<gene>
    <name evidence="3" type="ordered locus">Mboo_0074</name>
</gene>
<feature type="domain" description="Chorismate mutase" evidence="2">
    <location>
        <begin position="23"/>
        <end position="114"/>
    </location>
</feature>
<evidence type="ECO:0000313" key="3">
    <source>
        <dbReference type="EMBL" id="ABS54598.1"/>
    </source>
</evidence>
<dbReference type="EMBL" id="CP000780">
    <property type="protein sequence ID" value="ABS54598.1"/>
    <property type="molecule type" value="Genomic_DNA"/>
</dbReference>
<dbReference type="InterPro" id="IPR036979">
    <property type="entry name" value="CM_dom_sf"/>
</dbReference>
<dbReference type="PANTHER" id="PTHR38041">
    <property type="entry name" value="CHORISMATE MUTASE"/>
    <property type="match status" value="1"/>
</dbReference>
<dbReference type="SMART" id="SM00830">
    <property type="entry name" value="CM_2"/>
    <property type="match status" value="1"/>
</dbReference>
<dbReference type="eggNOG" id="arCOG02098">
    <property type="taxonomic scope" value="Archaea"/>
</dbReference>
<accession>A7I4D7</accession>
<reference evidence="4" key="1">
    <citation type="journal article" date="2015" name="Microbiology">
        <title>Genome of Methanoregula boonei 6A8 reveals adaptations to oligotrophic peatland environments.</title>
        <authorList>
            <person name="Braeuer S."/>
            <person name="Cadillo-Quiroz H."/>
            <person name="Kyrpides N."/>
            <person name="Woyke T."/>
            <person name="Goodwin L."/>
            <person name="Detter C."/>
            <person name="Podell S."/>
            <person name="Yavitt J.B."/>
            <person name="Zinder S.H."/>
        </authorList>
    </citation>
    <scope>NUCLEOTIDE SEQUENCE [LARGE SCALE GENOMIC DNA]</scope>
    <source>
        <strain evidence="4">DSM 21154 / JCM 14090 / 6A8</strain>
    </source>
</reference>
<evidence type="ECO:0000313" key="4">
    <source>
        <dbReference type="Proteomes" id="UP000002408"/>
    </source>
</evidence>
<dbReference type="GO" id="GO:0046417">
    <property type="term" value="P:chorismate metabolic process"/>
    <property type="evidence" value="ECO:0007669"/>
    <property type="project" value="InterPro"/>
</dbReference>
<dbReference type="PANTHER" id="PTHR38041:SF1">
    <property type="entry name" value="CHORISMATE MUTASE"/>
    <property type="match status" value="1"/>
</dbReference>
<evidence type="ECO:0000259" key="2">
    <source>
        <dbReference type="PROSITE" id="PS51168"/>
    </source>
</evidence>
<protein>
    <submittedName>
        <fullName evidence="3">Chorismate mutase</fullName>
    </submittedName>
</protein>
<dbReference type="HOGENOM" id="CLU_1987607_0_0_2"/>
<dbReference type="InterPro" id="IPR002701">
    <property type="entry name" value="CM_II_prokaryot"/>
</dbReference>
<dbReference type="KEGG" id="mbn:Mboo_0074"/>
<dbReference type="Pfam" id="PF01817">
    <property type="entry name" value="CM_2"/>
    <property type="match status" value="1"/>
</dbReference>
<dbReference type="InterPro" id="IPR051331">
    <property type="entry name" value="Chorismate_mutase-related"/>
</dbReference>
<dbReference type="InterPro" id="IPR036263">
    <property type="entry name" value="Chorismate_II_sf"/>
</dbReference>
<dbReference type="PROSITE" id="PS51168">
    <property type="entry name" value="CHORISMATE_MUT_2"/>
    <property type="match status" value="1"/>
</dbReference>
<proteinExistence type="predicted"/>
<dbReference type="Proteomes" id="UP000002408">
    <property type="component" value="Chromosome"/>
</dbReference>
<evidence type="ECO:0000256" key="1">
    <source>
        <dbReference type="ARBA" id="ARBA00023235"/>
    </source>
</evidence>
<dbReference type="GO" id="GO:0009697">
    <property type="term" value="P:salicylic acid biosynthetic process"/>
    <property type="evidence" value="ECO:0007669"/>
    <property type="project" value="TreeGrafter"/>
</dbReference>
<name>A7I4D7_METB6</name>
<dbReference type="STRING" id="456442.Mboo_0074"/>
<dbReference type="AlphaFoldDB" id="A7I4D7"/>
<dbReference type="Gene3D" id="1.20.59.10">
    <property type="entry name" value="Chorismate mutase"/>
    <property type="match status" value="1"/>
</dbReference>
<dbReference type="GO" id="GO:0004106">
    <property type="term" value="F:chorismate mutase activity"/>
    <property type="evidence" value="ECO:0007669"/>
    <property type="project" value="InterPro"/>
</dbReference>